<dbReference type="PANTHER" id="PTHR34216">
    <property type="match status" value="1"/>
</dbReference>
<dbReference type="InterPro" id="IPR011330">
    <property type="entry name" value="Glyco_hydro/deAcase_b/a-brl"/>
</dbReference>
<comment type="caution">
    <text evidence="4">The sequence shown here is derived from an EMBL/GenBank/DDBJ whole genome shotgun (WGS) entry which is preliminary data.</text>
</comment>
<dbReference type="PANTHER" id="PTHR34216:SF3">
    <property type="entry name" value="POLY-BETA-1,6-N-ACETYL-D-GLUCOSAMINE N-DEACETYLASE"/>
    <property type="match status" value="1"/>
</dbReference>
<dbReference type="CDD" id="cd10918">
    <property type="entry name" value="CE4_NodB_like_5s_6s"/>
    <property type="match status" value="1"/>
</dbReference>
<comment type="subcellular location">
    <subcellularLocation>
        <location evidence="1">Secreted</location>
    </subcellularLocation>
</comment>
<dbReference type="AlphaFoldDB" id="A0A532V4A2"/>
<evidence type="ECO:0000313" key="5">
    <source>
        <dbReference type="Proteomes" id="UP000317778"/>
    </source>
</evidence>
<dbReference type="GO" id="GO:0016810">
    <property type="term" value="F:hydrolase activity, acting on carbon-nitrogen (but not peptide) bonds"/>
    <property type="evidence" value="ECO:0007669"/>
    <property type="project" value="InterPro"/>
</dbReference>
<dbReference type="InterPro" id="IPR002509">
    <property type="entry name" value="NODB_dom"/>
</dbReference>
<dbReference type="InterPro" id="IPR051398">
    <property type="entry name" value="Polysacch_Deacetylase"/>
</dbReference>
<dbReference type="SUPFAM" id="SSF88713">
    <property type="entry name" value="Glycoside hydrolase/deacetylase"/>
    <property type="match status" value="1"/>
</dbReference>
<keyword evidence="2" id="KW-0732">Signal</keyword>
<protein>
    <recommendedName>
        <fullName evidence="3">NodB homology domain-containing protein</fullName>
    </recommendedName>
</protein>
<dbReference type="GO" id="GO:0005975">
    <property type="term" value="P:carbohydrate metabolic process"/>
    <property type="evidence" value="ECO:0007669"/>
    <property type="project" value="InterPro"/>
</dbReference>
<gene>
    <name evidence="4" type="ORF">CEE36_07360</name>
</gene>
<dbReference type="Pfam" id="PF01522">
    <property type="entry name" value="Polysacc_deac_1"/>
    <property type="match status" value="1"/>
</dbReference>
<accession>A0A532V4A2</accession>
<dbReference type="Proteomes" id="UP000317778">
    <property type="component" value="Unassembled WGS sequence"/>
</dbReference>
<feature type="domain" description="NodB homology" evidence="3">
    <location>
        <begin position="60"/>
        <end position="252"/>
    </location>
</feature>
<evidence type="ECO:0000259" key="3">
    <source>
        <dbReference type="PROSITE" id="PS51677"/>
    </source>
</evidence>
<organism evidence="4 5">
    <name type="scientific">candidate division TA06 bacterium B3_TA06</name>
    <dbReference type="NCBI Taxonomy" id="2012487"/>
    <lineage>
        <taxon>Bacteria</taxon>
        <taxon>Bacteria division TA06</taxon>
    </lineage>
</organism>
<proteinExistence type="predicted"/>
<evidence type="ECO:0000256" key="2">
    <source>
        <dbReference type="ARBA" id="ARBA00022729"/>
    </source>
</evidence>
<evidence type="ECO:0000313" key="4">
    <source>
        <dbReference type="EMBL" id="TKJ42034.1"/>
    </source>
</evidence>
<dbReference type="PROSITE" id="PS51677">
    <property type="entry name" value="NODB"/>
    <property type="match status" value="1"/>
</dbReference>
<dbReference type="Gene3D" id="3.20.20.370">
    <property type="entry name" value="Glycoside hydrolase/deacetylase"/>
    <property type="match status" value="1"/>
</dbReference>
<evidence type="ECO:0000256" key="1">
    <source>
        <dbReference type="ARBA" id="ARBA00004613"/>
    </source>
</evidence>
<sequence length="252" mass="28249">MDARLLILTYHGIHEAYNPLQDDSIYSIPHNDFTLQLDYISGMNCQLSILSAAVDRTRCNHLVLTFDDGLSSAGESVWPELQKRGMRATFFIPPGCIGKASYIDWPTVRRMASQGAEFGTHGYYHLPFAALDDRLLRQEIVRSKLELEDKLGTEVRVLAAPGGSLHPRAAAIARQAGYLHFCTSRRILNPLPAHFMLGRFPLKRKTPEWLFRSTARINSSATALHRVIDLSKSSSKRLFPGLFSGLRKLVQG</sequence>
<dbReference type="GO" id="GO:0005576">
    <property type="term" value="C:extracellular region"/>
    <property type="evidence" value="ECO:0007669"/>
    <property type="project" value="UniProtKB-SubCell"/>
</dbReference>
<dbReference type="EMBL" id="NJBO01000011">
    <property type="protein sequence ID" value="TKJ42034.1"/>
    <property type="molecule type" value="Genomic_DNA"/>
</dbReference>
<reference evidence="4 5" key="1">
    <citation type="submission" date="2017-06" db="EMBL/GenBank/DDBJ databases">
        <title>Novel microbial phyla capable of carbon fixation and sulfur reduction in deep-sea sediments.</title>
        <authorList>
            <person name="Huang J."/>
            <person name="Baker B."/>
            <person name="Wang Y."/>
        </authorList>
    </citation>
    <scope>NUCLEOTIDE SEQUENCE [LARGE SCALE GENOMIC DNA]</scope>
    <source>
        <strain evidence="4">B3_TA06</strain>
    </source>
</reference>
<name>A0A532V4A2_UNCT6</name>